<dbReference type="InterPro" id="IPR006143">
    <property type="entry name" value="RND_pump_MFP"/>
</dbReference>
<dbReference type="Gene3D" id="2.40.30.170">
    <property type="match status" value="1"/>
</dbReference>
<dbReference type="PANTHER" id="PTHR30469">
    <property type="entry name" value="MULTIDRUG RESISTANCE PROTEIN MDTA"/>
    <property type="match status" value="1"/>
</dbReference>
<dbReference type="InterPro" id="IPR058624">
    <property type="entry name" value="MdtA-like_HH"/>
</dbReference>
<dbReference type="Pfam" id="PF25967">
    <property type="entry name" value="RND-MFP_C"/>
    <property type="match status" value="1"/>
</dbReference>
<dbReference type="OrthoDB" id="9809068at2"/>
<evidence type="ECO:0000259" key="7">
    <source>
        <dbReference type="Pfam" id="PF25917"/>
    </source>
</evidence>
<sequence>MKNKKWLLGGILFLLLGIGFWYYFKKSEAVKIQLNTVKPIIGDITETITATGTIQPVDTVAVGTQVSGTINKIYVDFNSQVKKGQLLATLDPSLLRDQSLQIAGTLASAKSNLVFNQTAYNRQAALYKVGAISKADFQSALNQYNAAKAQISAITAQLSAANTNLSYTKIYSPIDGTILSRNVSEGQTVAASFSTPTLFSIAKDLTKMQVRASIDEADIGNVKTGQNVTFTVDAFPDLNFKGKIVEIRLHPTVSANVVNYITIINTENSELKLKPGMTANISVITSDVPKIMKIPVQAITFKPDSLVAKNYKINTPYPSVKKKQWNGQKPAANKNKPKEEATVWVLAADQSLTMKKIKTGTSNDTDLQVISGLSLNDNVITGYKTLTKKSGSAAKSPFLPQRSGGNRPGSGGGPR</sequence>
<dbReference type="Gene3D" id="2.40.50.100">
    <property type="match status" value="1"/>
</dbReference>
<dbReference type="Pfam" id="PF25990">
    <property type="entry name" value="Beta-barrel_YknX"/>
    <property type="match status" value="1"/>
</dbReference>
<feature type="domain" description="Multidrug resistance protein MdtA-like C-terminal permuted SH3" evidence="8">
    <location>
        <begin position="335"/>
        <end position="382"/>
    </location>
</feature>
<proteinExistence type="inferred from homology"/>
<feature type="transmembrane region" description="Helical" evidence="5">
    <location>
        <begin position="6"/>
        <end position="24"/>
    </location>
</feature>
<evidence type="ECO:0000313" key="11">
    <source>
        <dbReference type="Proteomes" id="UP000294419"/>
    </source>
</evidence>
<evidence type="ECO:0000256" key="3">
    <source>
        <dbReference type="ARBA" id="ARBA00022448"/>
    </source>
</evidence>
<dbReference type="InterPro" id="IPR058636">
    <property type="entry name" value="Beta-barrel_YknX"/>
</dbReference>
<name>A0A4P6ZHY2_9FLAO</name>
<evidence type="ECO:0000259" key="9">
    <source>
        <dbReference type="Pfam" id="PF25990"/>
    </source>
</evidence>
<feature type="domain" description="YknX-like beta-barrel" evidence="9">
    <location>
        <begin position="208"/>
        <end position="283"/>
    </location>
</feature>
<dbReference type="Gene3D" id="6.20.50.140">
    <property type="match status" value="1"/>
</dbReference>
<dbReference type="Gene3D" id="1.10.287.470">
    <property type="entry name" value="Helix hairpin bin"/>
    <property type="match status" value="1"/>
</dbReference>
<evidence type="ECO:0000256" key="4">
    <source>
        <dbReference type="SAM" id="MobiDB-lite"/>
    </source>
</evidence>
<dbReference type="GO" id="GO:0015562">
    <property type="term" value="F:efflux transmembrane transporter activity"/>
    <property type="evidence" value="ECO:0007669"/>
    <property type="project" value="TreeGrafter"/>
</dbReference>
<dbReference type="GO" id="GO:1990281">
    <property type="term" value="C:efflux pump complex"/>
    <property type="evidence" value="ECO:0007669"/>
    <property type="project" value="TreeGrafter"/>
</dbReference>
<evidence type="ECO:0000256" key="2">
    <source>
        <dbReference type="ARBA" id="ARBA00009477"/>
    </source>
</evidence>
<protein>
    <submittedName>
        <fullName evidence="10">Macrolide export protein MacA</fullName>
    </submittedName>
</protein>
<dbReference type="Proteomes" id="UP000294419">
    <property type="component" value="Chromosome"/>
</dbReference>
<comment type="subcellular location">
    <subcellularLocation>
        <location evidence="1">Cell envelope</location>
    </subcellularLocation>
</comment>
<keyword evidence="5" id="KW-1133">Transmembrane helix</keyword>
<dbReference type="KEGG" id="csal:NBC122_02199"/>
<dbReference type="InterPro" id="IPR058625">
    <property type="entry name" value="MdtA-like_BSH"/>
</dbReference>
<dbReference type="AlphaFoldDB" id="A0A4P6ZHY2"/>
<keyword evidence="11" id="KW-1185">Reference proteome</keyword>
<evidence type="ECO:0000313" key="10">
    <source>
        <dbReference type="EMBL" id="QBO59005.1"/>
    </source>
</evidence>
<dbReference type="NCBIfam" id="TIGR01730">
    <property type="entry name" value="RND_mfp"/>
    <property type="match status" value="1"/>
</dbReference>
<keyword evidence="5" id="KW-0472">Membrane</keyword>
<dbReference type="InterPro" id="IPR058627">
    <property type="entry name" value="MdtA-like_C"/>
</dbReference>
<organism evidence="10 11">
    <name type="scientific">Chryseobacterium salivictor</name>
    <dbReference type="NCBI Taxonomy" id="2547600"/>
    <lineage>
        <taxon>Bacteria</taxon>
        <taxon>Pseudomonadati</taxon>
        <taxon>Bacteroidota</taxon>
        <taxon>Flavobacteriia</taxon>
        <taxon>Flavobacteriales</taxon>
        <taxon>Weeksellaceae</taxon>
        <taxon>Chryseobacterium group</taxon>
        <taxon>Chryseobacterium</taxon>
    </lineage>
</organism>
<feature type="compositionally biased region" description="Gly residues" evidence="4">
    <location>
        <begin position="406"/>
        <end position="415"/>
    </location>
</feature>
<evidence type="ECO:0000259" key="8">
    <source>
        <dbReference type="Pfam" id="PF25967"/>
    </source>
</evidence>
<feature type="domain" description="Multidrug resistance protein MdtA-like barrel-sandwich hybrid" evidence="7">
    <location>
        <begin position="59"/>
        <end position="196"/>
    </location>
</feature>
<dbReference type="PANTHER" id="PTHR30469:SF33">
    <property type="entry name" value="SLR1207 PROTEIN"/>
    <property type="match status" value="1"/>
</dbReference>
<dbReference type="SUPFAM" id="SSF111369">
    <property type="entry name" value="HlyD-like secretion proteins"/>
    <property type="match status" value="1"/>
</dbReference>
<feature type="domain" description="Multidrug resistance protein MdtA-like alpha-helical hairpin" evidence="6">
    <location>
        <begin position="100"/>
        <end position="168"/>
    </location>
</feature>
<reference evidence="10 11" key="1">
    <citation type="submission" date="2019-03" db="EMBL/GenBank/DDBJ databases">
        <authorList>
            <person name="Kim H."/>
            <person name="Yu S.-M."/>
        </authorList>
    </citation>
    <scope>NUCLEOTIDE SEQUENCE [LARGE SCALE GENOMIC DNA]</scope>
    <source>
        <strain evidence="10 11">NBC122</strain>
    </source>
</reference>
<dbReference type="RefSeq" id="WP_133440381.1">
    <property type="nucleotide sequence ID" value="NZ_CP037954.1"/>
</dbReference>
<evidence type="ECO:0000259" key="6">
    <source>
        <dbReference type="Pfam" id="PF25876"/>
    </source>
</evidence>
<dbReference type="Pfam" id="PF25876">
    <property type="entry name" value="HH_MFP_RND"/>
    <property type="match status" value="1"/>
</dbReference>
<feature type="region of interest" description="Disordered" evidence="4">
    <location>
        <begin position="389"/>
        <end position="415"/>
    </location>
</feature>
<accession>A0A4P6ZHY2</accession>
<dbReference type="EMBL" id="CP037954">
    <property type="protein sequence ID" value="QBO59005.1"/>
    <property type="molecule type" value="Genomic_DNA"/>
</dbReference>
<keyword evidence="5" id="KW-0812">Transmembrane</keyword>
<evidence type="ECO:0000256" key="1">
    <source>
        <dbReference type="ARBA" id="ARBA00004196"/>
    </source>
</evidence>
<dbReference type="Pfam" id="PF25917">
    <property type="entry name" value="BSH_RND"/>
    <property type="match status" value="1"/>
</dbReference>
<gene>
    <name evidence="10" type="primary">macA_2</name>
    <name evidence="10" type="ORF">NBC122_02199</name>
</gene>
<keyword evidence="3" id="KW-0813">Transport</keyword>
<comment type="similarity">
    <text evidence="2">Belongs to the membrane fusion protein (MFP) (TC 8.A.1) family.</text>
</comment>
<evidence type="ECO:0000256" key="5">
    <source>
        <dbReference type="SAM" id="Phobius"/>
    </source>
</evidence>